<dbReference type="InterPro" id="IPR036890">
    <property type="entry name" value="HATPase_C_sf"/>
</dbReference>
<evidence type="ECO:0000259" key="2">
    <source>
        <dbReference type="Pfam" id="PF13581"/>
    </source>
</evidence>
<accession>A0ABP6GN43</accession>
<gene>
    <name evidence="3" type="ORF">GCM10010439_29360</name>
</gene>
<dbReference type="InterPro" id="IPR050267">
    <property type="entry name" value="Anti-sigma-factor_SerPK"/>
</dbReference>
<keyword evidence="4" id="KW-1185">Reference proteome</keyword>
<dbReference type="RefSeq" id="WP_344450908.1">
    <property type="nucleotide sequence ID" value="NZ_BAAATZ010000009.1"/>
</dbReference>
<reference evidence="4" key="1">
    <citation type="journal article" date="2019" name="Int. J. Syst. Evol. Microbiol.">
        <title>The Global Catalogue of Microorganisms (GCM) 10K type strain sequencing project: providing services to taxonomists for standard genome sequencing and annotation.</title>
        <authorList>
            <consortium name="The Broad Institute Genomics Platform"/>
            <consortium name="The Broad Institute Genome Sequencing Center for Infectious Disease"/>
            <person name="Wu L."/>
            <person name="Ma J."/>
        </authorList>
    </citation>
    <scope>NUCLEOTIDE SEQUENCE [LARGE SCALE GENOMIC DNA]</scope>
    <source>
        <strain evidence="4">JCM 8201</strain>
    </source>
</reference>
<evidence type="ECO:0000313" key="3">
    <source>
        <dbReference type="EMBL" id="GAA2726528.1"/>
    </source>
</evidence>
<dbReference type="PANTHER" id="PTHR35526:SF3">
    <property type="entry name" value="ANTI-SIGMA-F FACTOR RSBW"/>
    <property type="match status" value="1"/>
</dbReference>
<comment type="caution">
    <text evidence="3">The sequence shown here is derived from an EMBL/GenBank/DDBJ whole genome shotgun (WGS) entry which is preliminary data.</text>
</comment>
<evidence type="ECO:0000256" key="1">
    <source>
        <dbReference type="ARBA" id="ARBA00022527"/>
    </source>
</evidence>
<dbReference type="InterPro" id="IPR003594">
    <property type="entry name" value="HATPase_dom"/>
</dbReference>
<keyword evidence="1" id="KW-0418">Kinase</keyword>
<sequence>MGALAVLGIVEFEGEERAVTAARRYARRLLEQEGIEDWEASLVVTELAANAVAYGGSGKFGLAVSVNEDFVRIEVGDSGPGRELRVKKAGEEDEDGRGLLLVDGLARRWGAVCGETGTTVWVELERRPASSGVVEEAGR</sequence>
<dbReference type="Gene3D" id="3.30.565.10">
    <property type="entry name" value="Histidine kinase-like ATPase, C-terminal domain"/>
    <property type="match status" value="1"/>
</dbReference>
<evidence type="ECO:0000313" key="4">
    <source>
        <dbReference type="Proteomes" id="UP001501842"/>
    </source>
</evidence>
<organism evidence="3 4">
    <name type="scientific">Actinocorallia aurantiaca</name>
    <dbReference type="NCBI Taxonomy" id="46204"/>
    <lineage>
        <taxon>Bacteria</taxon>
        <taxon>Bacillati</taxon>
        <taxon>Actinomycetota</taxon>
        <taxon>Actinomycetes</taxon>
        <taxon>Streptosporangiales</taxon>
        <taxon>Thermomonosporaceae</taxon>
        <taxon>Actinocorallia</taxon>
    </lineage>
</organism>
<keyword evidence="1" id="KW-0808">Transferase</keyword>
<protein>
    <recommendedName>
        <fullName evidence="2">Histidine kinase/HSP90-like ATPase domain-containing protein</fullName>
    </recommendedName>
</protein>
<dbReference type="EMBL" id="BAAATZ010000009">
    <property type="protein sequence ID" value="GAA2726528.1"/>
    <property type="molecule type" value="Genomic_DNA"/>
</dbReference>
<dbReference type="CDD" id="cd16936">
    <property type="entry name" value="HATPase_RsbW-like"/>
    <property type="match status" value="1"/>
</dbReference>
<dbReference type="SUPFAM" id="SSF55874">
    <property type="entry name" value="ATPase domain of HSP90 chaperone/DNA topoisomerase II/histidine kinase"/>
    <property type="match status" value="1"/>
</dbReference>
<keyword evidence="1" id="KW-0723">Serine/threonine-protein kinase</keyword>
<name>A0ABP6GN43_9ACTN</name>
<proteinExistence type="predicted"/>
<feature type="domain" description="Histidine kinase/HSP90-like ATPase" evidence="2">
    <location>
        <begin position="14"/>
        <end position="122"/>
    </location>
</feature>
<dbReference type="Proteomes" id="UP001501842">
    <property type="component" value="Unassembled WGS sequence"/>
</dbReference>
<dbReference type="Pfam" id="PF13581">
    <property type="entry name" value="HATPase_c_2"/>
    <property type="match status" value="1"/>
</dbReference>
<dbReference type="PANTHER" id="PTHR35526">
    <property type="entry name" value="ANTI-SIGMA-F FACTOR RSBW-RELATED"/>
    <property type="match status" value="1"/>
</dbReference>